<keyword evidence="4" id="KW-0282">Flagellum</keyword>
<dbReference type="AlphaFoldDB" id="A0A4R1LD97"/>
<proteinExistence type="inferred from homology"/>
<protein>
    <submittedName>
        <fullName evidence="4">Flagellar biosynthetic protein FlhB</fullName>
    </submittedName>
</protein>
<dbReference type="EMBL" id="SMGK01000001">
    <property type="protein sequence ID" value="TCK75480.1"/>
    <property type="molecule type" value="Genomic_DNA"/>
</dbReference>
<reference evidence="4 5" key="1">
    <citation type="submission" date="2019-03" db="EMBL/GenBank/DDBJ databases">
        <title>Genomic Encyclopedia of Type Strains, Phase IV (KMG-IV): sequencing the most valuable type-strain genomes for metagenomic binning, comparative biology and taxonomic classification.</title>
        <authorList>
            <person name="Goeker M."/>
        </authorList>
    </citation>
    <scope>NUCLEOTIDE SEQUENCE [LARGE SCALE GENOMIC DNA]</scope>
    <source>
        <strain evidence="4 5">DSM 103428</strain>
    </source>
</reference>
<keyword evidence="3" id="KW-1133">Transmembrane helix</keyword>
<dbReference type="PANTHER" id="PTHR30531">
    <property type="entry name" value="FLAGELLAR BIOSYNTHETIC PROTEIN FLHB"/>
    <property type="match status" value="1"/>
</dbReference>
<dbReference type="OrthoDB" id="9807950at2"/>
<dbReference type="Proteomes" id="UP000295210">
    <property type="component" value="Unassembled WGS sequence"/>
</dbReference>
<dbReference type="RefSeq" id="WP_131991275.1">
    <property type="nucleotide sequence ID" value="NZ_SMGK01000001.1"/>
</dbReference>
<feature type="region of interest" description="Disordered" evidence="2">
    <location>
        <begin position="353"/>
        <end position="382"/>
    </location>
</feature>
<sequence>MSGERTEKATPRRRHKAEEDGDRVMSRELVTAASTLAGVSALGMAGERWAGAWSMAYQQSLELGLPKLWSDARLMATFFAMRHIVVEVLSPVLLLFAAAWSGAFAAGAVQGGGFTVHPKALTWKFNRLNPVENIKNLFSMRAVSRLFKSLLPAGVLAALAWGKLREQTALPVMSLVRLPLIFTAAYELLRDAAWISFAWAGVDFAVEWRSREARLKMSKQELRDEYKETEGNPQIRSRIRGLQRQMRRRKLKADVRRATVVVTNPTHYAVALSFDFDTMEAPKVMAKGRDLLAEQIKSEARWAGVPIVENPPLARSLYRLVEPGQAIPVDLYAAVAAILAYLYRQQVEEKVREERRRKQTAPIPSRRASKEAGGGPARGAASQAVVAIPTVALPAKEKPIP</sequence>
<keyword evidence="3" id="KW-0812">Transmembrane</keyword>
<dbReference type="InterPro" id="IPR029025">
    <property type="entry name" value="T3SS_substrate_exporter_C"/>
</dbReference>
<keyword evidence="3" id="KW-0472">Membrane</keyword>
<accession>A0A4R1LD97</accession>
<dbReference type="GO" id="GO:0009306">
    <property type="term" value="P:protein secretion"/>
    <property type="evidence" value="ECO:0007669"/>
    <property type="project" value="InterPro"/>
</dbReference>
<dbReference type="Gene3D" id="6.10.250.2080">
    <property type="match status" value="1"/>
</dbReference>
<dbReference type="Gene3D" id="3.40.1690.10">
    <property type="entry name" value="secretion proteins EscU"/>
    <property type="match status" value="1"/>
</dbReference>
<dbReference type="GO" id="GO:0005886">
    <property type="term" value="C:plasma membrane"/>
    <property type="evidence" value="ECO:0007669"/>
    <property type="project" value="TreeGrafter"/>
</dbReference>
<keyword evidence="4" id="KW-0969">Cilium</keyword>
<evidence type="ECO:0000313" key="5">
    <source>
        <dbReference type="Proteomes" id="UP000295210"/>
    </source>
</evidence>
<feature type="region of interest" description="Disordered" evidence="2">
    <location>
        <begin position="1"/>
        <end position="24"/>
    </location>
</feature>
<feature type="transmembrane region" description="Helical" evidence="3">
    <location>
        <begin position="84"/>
        <end position="109"/>
    </location>
</feature>
<evidence type="ECO:0000256" key="2">
    <source>
        <dbReference type="SAM" id="MobiDB-lite"/>
    </source>
</evidence>
<comment type="similarity">
    <text evidence="1">Belongs to the type III secretion exporter family.</text>
</comment>
<dbReference type="SUPFAM" id="SSF160544">
    <property type="entry name" value="EscU C-terminal domain-like"/>
    <property type="match status" value="1"/>
</dbReference>
<evidence type="ECO:0000313" key="4">
    <source>
        <dbReference type="EMBL" id="TCK75480.1"/>
    </source>
</evidence>
<keyword evidence="4" id="KW-0966">Cell projection</keyword>
<keyword evidence="5" id="KW-1185">Reference proteome</keyword>
<evidence type="ECO:0000256" key="3">
    <source>
        <dbReference type="SAM" id="Phobius"/>
    </source>
</evidence>
<comment type="caution">
    <text evidence="4">The sequence shown here is derived from an EMBL/GenBank/DDBJ whole genome shotgun (WGS) entry which is preliminary data.</text>
</comment>
<dbReference type="PRINTS" id="PR00950">
    <property type="entry name" value="TYPE3IMSPROT"/>
</dbReference>
<gene>
    <name evidence="4" type="ORF">C7378_0463</name>
</gene>
<organism evidence="4 5">
    <name type="scientific">Acidipila rosea</name>
    <dbReference type="NCBI Taxonomy" id="768535"/>
    <lineage>
        <taxon>Bacteria</taxon>
        <taxon>Pseudomonadati</taxon>
        <taxon>Acidobacteriota</taxon>
        <taxon>Terriglobia</taxon>
        <taxon>Terriglobales</taxon>
        <taxon>Acidobacteriaceae</taxon>
        <taxon>Acidipila</taxon>
    </lineage>
</organism>
<evidence type="ECO:0000256" key="1">
    <source>
        <dbReference type="ARBA" id="ARBA00010690"/>
    </source>
</evidence>
<dbReference type="PANTHER" id="PTHR30531:SF12">
    <property type="entry name" value="FLAGELLAR BIOSYNTHETIC PROTEIN FLHB"/>
    <property type="match status" value="1"/>
</dbReference>
<name>A0A4R1LD97_9BACT</name>
<dbReference type="Pfam" id="PF01312">
    <property type="entry name" value="Bac_export_2"/>
    <property type="match status" value="1"/>
</dbReference>
<dbReference type="InterPro" id="IPR006135">
    <property type="entry name" value="T3SS_substrate_exporter"/>
</dbReference>